<organism evidence="1 2">
    <name type="scientific">Lindgomyces ingoldianus</name>
    <dbReference type="NCBI Taxonomy" id="673940"/>
    <lineage>
        <taxon>Eukaryota</taxon>
        <taxon>Fungi</taxon>
        <taxon>Dikarya</taxon>
        <taxon>Ascomycota</taxon>
        <taxon>Pezizomycotina</taxon>
        <taxon>Dothideomycetes</taxon>
        <taxon>Pleosporomycetidae</taxon>
        <taxon>Pleosporales</taxon>
        <taxon>Lindgomycetaceae</taxon>
        <taxon>Lindgomyces</taxon>
    </lineage>
</organism>
<evidence type="ECO:0000313" key="2">
    <source>
        <dbReference type="Proteomes" id="UP000799755"/>
    </source>
</evidence>
<reference evidence="1" key="1">
    <citation type="journal article" date="2020" name="Stud. Mycol.">
        <title>101 Dothideomycetes genomes: a test case for predicting lifestyles and emergence of pathogens.</title>
        <authorList>
            <person name="Haridas S."/>
            <person name="Albert R."/>
            <person name="Binder M."/>
            <person name="Bloem J."/>
            <person name="Labutti K."/>
            <person name="Salamov A."/>
            <person name="Andreopoulos B."/>
            <person name="Baker S."/>
            <person name="Barry K."/>
            <person name="Bills G."/>
            <person name="Bluhm B."/>
            <person name="Cannon C."/>
            <person name="Castanera R."/>
            <person name="Culley D."/>
            <person name="Daum C."/>
            <person name="Ezra D."/>
            <person name="Gonzalez J."/>
            <person name="Henrissat B."/>
            <person name="Kuo A."/>
            <person name="Liang C."/>
            <person name="Lipzen A."/>
            <person name="Lutzoni F."/>
            <person name="Magnuson J."/>
            <person name="Mondo S."/>
            <person name="Nolan M."/>
            <person name="Ohm R."/>
            <person name="Pangilinan J."/>
            <person name="Park H.-J."/>
            <person name="Ramirez L."/>
            <person name="Alfaro M."/>
            <person name="Sun H."/>
            <person name="Tritt A."/>
            <person name="Yoshinaga Y."/>
            <person name="Zwiers L.-H."/>
            <person name="Turgeon B."/>
            <person name="Goodwin S."/>
            <person name="Spatafora J."/>
            <person name="Crous P."/>
            <person name="Grigoriev I."/>
        </authorList>
    </citation>
    <scope>NUCLEOTIDE SEQUENCE</scope>
    <source>
        <strain evidence="1">ATCC 200398</strain>
    </source>
</reference>
<sequence length="223" mass="25642">MKLQERKKFFFYISVKTGGIVVELAREIPFTCHANRPWLDPYENPSFLNLFLVPLLLIMDYIMYCYQSNSCTQVTMSTFDPRATYSRDIESLEQGFSPVAECQSRDLDLLNMLPISVKYQETSDFCLKLEVFGVAIVCSLSFKNLRPKHFIEGLKMTYNIASSLSSFARTLPTPRFRILHARSLHQCTTSFTPLISSHIHRLNRSPGFTKNRNGRQGDGYQSP</sequence>
<proteinExistence type="predicted"/>
<comment type="caution">
    <text evidence="1">The sequence shown here is derived from an EMBL/GenBank/DDBJ whole genome shotgun (WGS) entry which is preliminary data.</text>
</comment>
<gene>
    <name evidence="1" type="ORF">BDR25DRAFT_353264</name>
</gene>
<protein>
    <submittedName>
        <fullName evidence="1">Uncharacterized protein</fullName>
    </submittedName>
</protein>
<keyword evidence="2" id="KW-1185">Reference proteome</keyword>
<accession>A0ACB6R3Q6</accession>
<dbReference type="EMBL" id="MU003501">
    <property type="protein sequence ID" value="KAF2472955.1"/>
    <property type="molecule type" value="Genomic_DNA"/>
</dbReference>
<name>A0ACB6R3Q6_9PLEO</name>
<evidence type="ECO:0000313" key="1">
    <source>
        <dbReference type="EMBL" id="KAF2472955.1"/>
    </source>
</evidence>
<dbReference type="Proteomes" id="UP000799755">
    <property type="component" value="Unassembled WGS sequence"/>
</dbReference>